<name>A0AAD7S0G5_9TELE</name>
<sequence length="70" mass="7599">MHTTRLRGKRVALTAHFKPSGLCTSDWAPRPDLWLEECADVGMLSPVEPLGAALMAPPSQLRPHGITPLV</sequence>
<dbReference type="Proteomes" id="UP001221898">
    <property type="component" value="Unassembled WGS sequence"/>
</dbReference>
<protein>
    <submittedName>
        <fullName evidence="1">Uncharacterized protein</fullName>
    </submittedName>
</protein>
<dbReference type="EMBL" id="JAINUG010000136">
    <property type="protein sequence ID" value="KAJ8393532.1"/>
    <property type="molecule type" value="Genomic_DNA"/>
</dbReference>
<proteinExistence type="predicted"/>
<accession>A0AAD7S0G5</accession>
<evidence type="ECO:0000313" key="1">
    <source>
        <dbReference type="EMBL" id="KAJ8393532.1"/>
    </source>
</evidence>
<gene>
    <name evidence="1" type="ORF">AAFF_G00060050</name>
</gene>
<evidence type="ECO:0000313" key="2">
    <source>
        <dbReference type="Proteomes" id="UP001221898"/>
    </source>
</evidence>
<dbReference type="AlphaFoldDB" id="A0AAD7S0G5"/>
<keyword evidence="2" id="KW-1185">Reference proteome</keyword>
<organism evidence="1 2">
    <name type="scientific">Aldrovandia affinis</name>
    <dbReference type="NCBI Taxonomy" id="143900"/>
    <lineage>
        <taxon>Eukaryota</taxon>
        <taxon>Metazoa</taxon>
        <taxon>Chordata</taxon>
        <taxon>Craniata</taxon>
        <taxon>Vertebrata</taxon>
        <taxon>Euteleostomi</taxon>
        <taxon>Actinopterygii</taxon>
        <taxon>Neopterygii</taxon>
        <taxon>Teleostei</taxon>
        <taxon>Notacanthiformes</taxon>
        <taxon>Halosauridae</taxon>
        <taxon>Aldrovandia</taxon>
    </lineage>
</organism>
<comment type="caution">
    <text evidence="1">The sequence shown here is derived from an EMBL/GenBank/DDBJ whole genome shotgun (WGS) entry which is preliminary data.</text>
</comment>
<reference evidence="1" key="1">
    <citation type="journal article" date="2023" name="Science">
        <title>Genome structures resolve the early diversification of teleost fishes.</title>
        <authorList>
            <person name="Parey E."/>
            <person name="Louis A."/>
            <person name="Montfort J."/>
            <person name="Bouchez O."/>
            <person name="Roques C."/>
            <person name="Iampietro C."/>
            <person name="Lluch J."/>
            <person name="Castinel A."/>
            <person name="Donnadieu C."/>
            <person name="Desvignes T."/>
            <person name="Floi Bucao C."/>
            <person name="Jouanno E."/>
            <person name="Wen M."/>
            <person name="Mejri S."/>
            <person name="Dirks R."/>
            <person name="Jansen H."/>
            <person name="Henkel C."/>
            <person name="Chen W.J."/>
            <person name="Zahm M."/>
            <person name="Cabau C."/>
            <person name="Klopp C."/>
            <person name="Thompson A.W."/>
            <person name="Robinson-Rechavi M."/>
            <person name="Braasch I."/>
            <person name="Lecointre G."/>
            <person name="Bobe J."/>
            <person name="Postlethwait J.H."/>
            <person name="Berthelot C."/>
            <person name="Roest Crollius H."/>
            <person name="Guiguen Y."/>
        </authorList>
    </citation>
    <scope>NUCLEOTIDE SEQUENCE</scope>
    <source>
        <strain evidence="1">NC1722</strain>
    </source>
</reference>